<dbReference type="CDD" id="cd04651">
    <property type="entry name" value="LbH_G1P_AT_C"/>
    <property type="match status" value="1"/>
</dbReference>
<dbReference type="NCBIfam" id="TIGR02092">
    <property type="entry name" value="glgD"/>
    <property type="match status" value="1"/>
</dbReference>
<keyword evidence="5" id="KW-0808">Transferase</keyword>
<dbReference type="InterPro" id="IPR011831">
    <property type="entry name" value="ADP-Glc_PPase"/>
</dbReference>
<dbReference type="Gene3D" id="3.90.550.10">
    <property type="entry name" value="Spore Coat Polysaccharide Biosynthesis Protein SpsA, Chain A"/>
    <property type="match status" value="1"/>
</dbReference>
<dbReference type="SUPFAM" id="SSF53448">
    <property type="entry name" value="Nucleotide-diphospho-sugar transferases"/>
    <property type="match status" value="1"/>
</dbReference>
<comment type="caution">
    <text evidence="5">The sequence shown here is derived from an EMBL/GenBank/DDBJ whole genome shotgun (WGS) entry which is preliminary data.</text>
</comment>
<keyword evidence="6" id="KW-1185">Reference proteome</keyword>
<dbReference type="RefSeq" id="WP_205006748.1">
    <property type="nucleotide sequence ID" value="NZ_CBCRXA010000012.1"/>
</dbReference>
<dbReference type="CDD" id="cd02508">
    <property type="entry name" value="ADP_Glucose_PP"/>
    <property type="match status" value="1"/>
</dbReference>
<dbReference type="Gene3D" id="2.160.10.10">
    <property type="entry name" value="Hexapeptide repeat proteins"/>
    <property type="match status" value="1"/>
</dbReference>
<evidence type="ECO:0000313" key="6">
    <source>
        <dbReference type="Proteomes" id="UP000823201"/>
    </source>
</evidence>
<feature type="domain" description="Glucose-1-phosphate adenylyltransferase/Bifunctional protein GlmU-like C-terminal hexapeptide" evidence="4">
    <location>
        <begin position="293"/>
        <end position="365"/>
    </location>
</feature>
<organism evidence="5 6">
    <name type="scientific">Sporolactobacillus spathodeae</name>
    <dbReference type="NCBI Taxonomy" id="1465502"/>
    <lineage>
        <taxon>Bacteria</taxon>
        <taxon>Bacillati</taxon>
        <taxon>Bacillota</taxon>
        <taxon>Bacilli</taxon>
        <taxon>Bacillales</taxon>
        <taxon>Sporolactobacillaceae</taxon>
        <taxon>Sporolactobacillus</taxon>
    </lineage>
</organism>
<evidence type="ECO:0000259" key="3">
    <source>
        <dbReference type="Pfam" id="PF00483"/>
    </source>
</evidence>
<evidence type="ECO:0000256" key="2">
    <source>
        <dbReference type="ARBA" id="ARBA00023056"/>
    </source>
</evidence>
<dbReference type="InterPro" id="IPR005835">
    <property type="entry name" value="NTP_transferase_dom"/>
</dbReference>
<dbReference type="Pfam" id="PF00483">
    <property type="entry name" value="NTP_transferase"/>
    <property type="match status" value="1"/>
</dbReference>
<dbReference type="InterPro" id="IPR011004">
    <property type="entry name" value="Trimer_LpxA-like_sf"/>
</dbReference>
<dbReference type="Pfam" id="PF24894">
    <property type="entry name" value="Hexapep_GlmU"/>
    <property type="match status" value="1"/>
</dbReference>
<keyword evidence="2" id="KW-0320">Glycogen biosynthesis</keyword>
<comment type="similarity">
    <text evidence="1">Belongs to the bacterial/plant glucose-1-phosphate adenylyltransferase family.</text>
</comment>
<dbReference type="PANTHER" id="PTHR43523">
    <property type="entry name" value="GLUCOSE-1-PHOSPHATE ADENYLYLTRANSFERASE-RELATED"/>
    <property type="match status" value="1"/>
</dbReference>
<dbReference type="InterPro" id="IPR011832">
    <property type="entry name" value="GlgDAde_trans"/>
</dbReference>
<keyword evidence="5" id="KW-0548">Nucleotidyltransferase</keyword>
<dbReference type="EMBL" id="JAFBEV010000013">
    <property type="protein sequence ID" value="MBM7658181.1"/>
    <property type="molecule type" value="Genomic_DNA"/>
</dbReference>
<dbReference type="GO" id="GO:0008878">
    <property type="term" value="F:glucose-1-phosphate adenylyltransferase activity"/>
    <property type="evidence" value="ECO:0007669"/>
    <property type="project" value="UniProtKB-EC"/>
</dbReference>
<dbReference type="EC" id="2.7.7.27" evidence="5"/>
<proteinExistence type="inferred from homology"/>
<accession>A0ABS2Q991</accession>
<evidence type="ECO:0000256" key="1">
    <source>
        <dbReference type="ARBA" id="ARBA00010443"/>
    </source>
</evidence>
<protein>
    <submittedName>
        <fullName evidence="5">Glucose-1-phosphate adenylyltransferase</fullName>
        <ecNumber evidence="5">2.7.7.27</ecNumber>
    </submittedName>
</protein>
<reference evidence="5 6" key="1">
    <citation type="submission" date="2021-01" db="EMBL/GenBank/DDBJ databases">
        <title>Genomic Encyclopedia of Type Strains, Phase IV (KMG-IV): sequencing the most valuable type-strain genomes for metagenomic binning, comparative biology and taxonomic classification.</title>
        <authorList>
            <person name="Goeker M."/>
        </authorList>
    </citation>
    <scope>NUCLEOTIDE SEQUENCE [LARGE SCALE GENOMIC DNA]</scope>
    <source>
        <strain evidence="5 6">DSM 100968</strain>
    </source>
</reference>
<name>A0ABS2Q991_9BACL</name>
<gene>
    <name evidence="5" type="ORF">JOC27_001634</name>
</gene>
<feature type="domain" description="Nucleotidyl transferase" evidence="3">
    <location>
        <begin position="19"/>
        <end position="264"/>
    </location>
</feature>
<dbReference type="InterPro" id="IPR029044">
    <property type="entry name" value="Nucleotide-diphossugar_trans"/>
</dbReference>
<dbReference type="PANTHER" id="PTHR43523:SF6">
    <property type="entry name" value="GLYCOGEN BIOSYNTHESIS PROTEIN GLGD"/>
    <property type="match status" value="1"/>
</dbReference>
<evidence type="ECO:0000313" key="5">
    <source>
        <dbReference type="EMBL" id="MBM7658181.1"/>
    </source>
</evidence>
<dbReference type="InterPro" id="IPR056818">
    <property type="entry name" value="GlmU/GlgC-like_hexapep"/>
</dbReference>
<dbReference type="SUPFAM" id="SSF51161">
    <property type="entry name" value="Trimeric LpxA-like enzymes"/>
    <property type="match status" value="1"/>
</dbReference>
<sequence>MRKNKICGILNLTESRREMYPLTHVRPVAALPFCCRYRMIDLPLTNMTTAGIDTIGLFCKDSLRSIYDHIHSGSEWGLESVHGGLFFFSSGTADQHEARALGRYGDIYNYYQNLEFIEKSEAEYVVVMGSRTLCNIDIQAVLRNHIEQGAAITVVYKSVERLTEDDQEMSCMMIDEDGRVRALRSCSTQARNQKSFINMEIYLMKSSLFTKLIRNTVAENERCNLNDVLHKSMIKLQTNGFEYTGYLKNINSIQAFYNANMDMLQDANLTALLKGSQNIHTKVKNEAPTYYARTSDVNDSLIANGCLLKGEVKHSIVFRNVTIEKNAVVNSSIIMQGSYVGTGAELHYVILDKQVRIEPNTKLIGTKDKPIVIEKNSIISRIVEDKPVENSLISLKVSHVDDQTSLFS</sequence>
<evidence type="ECO:0000259" key="4">
    <source>
        <dbReference type="Pfam" id="PF24894"/>
    </source>
</evidence>
<dbReference type="Proteomes" id="UP000823201">
    <property type="component" value="Unassembled WGS sequence"/>
</dbReference>